<keyword evidence="3" id="KW-1185">Reference proteome</keyword>
<evidence type="ECO:0000313" key="3">
    <source>
        <dbReference type="Proteomes" id="UP000887116"/>
    </source>
</evidence>
<evidence type="ECO:0000313" key="2">
    <source>
        <dbReference type="EMBL" id="GFQ86572.1"/>
    </source>
</evidence>
<feature type="chain" id="PRO_5036504129" evidence="1">
    <location>
        <begin position="18"/>
        <end position="483"/>
    </location>
</feature>
<feature type="signal peptide" evidence="1">
    <location>
        <begin position="1"/>
        <end position="17"/>
    </location>
</feature>
<dbReference type="OrthoDB" id="6429306at2759"/>
<dbReference type="Proteomes" id="UP000887116">
    <property type="component" value="Unassembled WGS sequence"/>
</dbReference>
<organism evidence="2 3">
    <name type="scientific">Trichonephila clavata</name>
    <name type="common">Joro spider</name>
    <name type="synonym">Nephila clavata</name>
    <dbReference type="NCBI Taxonomy" id="2740835"/>
    <lineage>
        <taxon>Eukaryota</taxon>
        <taxon>Metazoa</taxon>
        <taxon>Ecdysozoa</taxon>
        <taxon>Arthropoda</taxon>
        <taxon>Chelicerata</taxon>
        <taxon>Arachnida</taxon>
        <taxon>Araneae</taxon>
        <taxon>Araneomorphae</taxon>
        <taxon>Entelegynae</taxon>
        <taxon>Araneoidea</taxon>
        <taxon>Nephilidae</taxon>
        <taxon>Trichonephila</taxon>
    </lineage>
</organism>
<sequence>MLTKVVFICVTLATVLAGKSTEISYEKAPFLASKFLGLPPTFEPKNVIAGHTTISQSSVIDHVAPTGLTGNAASTGISSIKYADIDLSSGILGAHIDGKTVISEPSTIGVSTVIDHIAPTDMGAKTTSIAVSSPSYTNTGIPSAGLLAAPIFGKGSIAAPSSSITDHVAPIGIPTSSIDASSLGYSDSGILSTRLSDSSIGKSILSTPAAVSYDSAMKHMEIPLGPAAASFMGLSSLDYAGKDFSTGLFGTLMGKTSFAAPSSISSDSIIDHVAPENIAASNPAKISSVNYVTPIAGKPLISDPAAVTTRTSVIKHIATPIDHAHNRYTHEGSGILSNGLFGTPVTSILGANEKNVFSSGLFSTSDSANKVLFPNGILSESFMYNNEKMKDGLTGTVIVGSKIATPTKYSTVIDHVAPTSIPTSPVAINGINENGFHSHSLGHGIFTSPLGMANGLFGIPYDGIFGNEAAKLNLNTFLSKYHW</sequence>
<gene>
    <name evidence="2" type="ORF">TNCT_161171</name>
</gene>
<protein>
    <submittedName>
        <fullName evidence="2">Uncharacterized protein</fullName>
    </submittedName>
</protein>
<accession>A0A8X6FQB6</accession>
<evidence type="ECO:0000256" key="1">
    <source>
        <dbReference type="SAM" id="SignalP"/>
    </source>
</evidence>
<reference evidence="2" key="1">
    <citation type="submission" date="2020-07" db="EMBL/GenBank/DDBJ databases">
        <title>Multicomponent nature underlies the extraordinary mechanical properties of spider dragline silk.</title>
        <authorList>
            <person name="Kono N."/>
            <person name="Nakamura H."/>
            <person name="Mori M."/>
            <person name="Yoshida Y."/>
            <person name="Ohtoshi R."/>
            <person name="Malay A.D."/>
            <person name="Moran D.A.P."/>
            <person name="Tomita M."/>
            <person name="Numata K."/>
            <person name="Arakawa K."/>
        </authorList>
    </citation>
    <scope>NUCLEOTIDE SEQUENCE</scope>
</reference>
<proteinExistence type="predicted"/>
<dbReference type="EMBL" id="BMAO01023078">
    <property type="protein sequence ID" value="GFQ86572.1"/>
    <property type="molecule type" value="Genomic_DNA"/>
</dbReference>
<keyword evidence="1" id="KW-0732">Signal</keyword>
<dbReference type="AlphaFoldDB" id="A0A8X6FQB6"/>
<name>A0A8X6FQB6_TRICU</name>
<comment type="caution">
    <text evidence="2">The sequence shown here is derived from an EMBL/GenBank/DDBJ whole genome shotgun (WGS) entry which is preliminary data.</text>
</comment>